<dbReference type="Pfam" id="PF11104">
    <property type="entry name" value="PilM_2"/>
    <property type="match status" value="1"/>
</dbReference>
<sequence length="332" mass="38147">MAWGLASFNRRKANLFIQDHVIRFVDFKQPETLDIRQFGEKYLPEGLIKDGKIQDHETLSLILEECVSDWGIKGREVQFNVPDAKLVMRKQNLPSELKEEEIKGYLYLELGSTIHVPFDNPVFDYVILNRSESSLEILLFAAAEEIVSDYTSMLEQAKLKPVVADASFLALYRYIFHRNLADQEEHILCLQFDIQSIQLSIFHQHKPYFFNHLKMDVDLSNVTFNHAHNSQAAFWDGEPGYLHGEIDDMMLEIDRIAGHYRNNLSLGQESVTKILLTGEHPELIYVKEKLSARFSVPIVIISSESNQRISADLPSRFDVVLGLGLKEVQHVS</sequence>
<dbReference type="EMBL" id="JAIWJX010000002">
    <property type="protein sequence ID" value="MCK6257920.1"/>
    <property type="molecule type" value="Genomic_DNA"/>
</dbReference>
<evidence type="ECO:0000313" key="2">
    <source>
        <dbReference type="Proteomes" id="UP001139011"/>
    </source>
</evidence>
<keyword evidence="2" id="KW-1185">Reference proteome</keyword>
<dbReference type="Gene3D" id="3.30.420.40">
    <property type="match status" value="2"/>
</dbReference>
<dbReference type="InterPro" id="IPR005883">
    <property type="entry name" value="PilM"/>
</dbReference>
<gene>
    <name evidence="1" type="primary">pilM</name>
    <name evidence="1" type="ORF">LCY76_15170</name>
</gene>
<reference evidence="1" key="1">
    <citation type="submission" date="2021-09" db="EMBL/GenBank/DDBJ databases">
        <title>Genome analysis of Fictibacillus sp. KIGAM418 isolated from marine sediment.</title>
        <authorList>
            <person name="Seo M.-J."/>
            <person name="Cho E.-S."/>
            <person name="Hwang C.Y."/>
        </authorList>
    </citation>
    <scope>NUCLEOTIDE SEQUENCE</scope>
    <source>
        <strain evidence="1">KIGAM418</strain>
    </source>
</reference>
<dbReference type="Proteomes" id="UP001139011">
    <property type="component" value="Unassembled WGS sequence"/>
</dbReference>
<accession>A0A9X2BEQ8</accession>
<protein>
    <submittedName>
        <fullName evidence="1">Pilus assembly protein PilM</fullName>
    </submittedName>
</protein>
<comment type="caution">
    <text evidence="1">The sequence shown here is derived from an EMBL/GenBank/DDBJ whole genome shotgun (WGS) entry which is preliminary data.</text>
</comment>
<dbReference type="AlphaFoldDB" id="A0A9X2BEQ8"/>
<organism evidence="1 2">
    <name type="scientific">Fictibacillus marinisediminis</name>
    <dbReference type="NCBI Taxonomy" id="2878389"/>
    <lineage>
        <taxon>Bacteria</taxon>
        <taxon>Bacillati</taxon>
        <taxon>Bacillota</taxon>
        <taxon>Bacilli</taxon>
        <taxon>Bacillales</taxon>
        <taxon>Fictibacillaceae</taxon>
        <taxon>Fictibacillus</taxon>
    </lineage>
</organism>
<dbReference type="RefSeq" id="WP_248253301.1">
    <property type="nucleotide sequence ID" value="NZ_JAIWJX010000002.1"/>
</dbReference>
<evidence type="ECO:0000313" key="1">
    <source>
        <dbReference type="EMBL" id="MCK6257920.1"/>
    </source>
</evidence>
<name>A0A9X2BEQ8_9BACL</name>
<dbReference type="Gene3D" id="3.30.1490.300">
    <property type="match status" value="1"/>
</dbReference>
<proteinExistence type="predicted"/>